<keyword evidence="1" id="KW-1133">Transmembrane helix</keyword>
<evidence type="ECO:0000313" key="2">
    <source>
        <dbReference type="EMBL" id="GHF21860.1"/>
    </source>
</evidence>
<keyword evidence="3" id="KW-1185">Reference proteome</keyword>
<evidence type="ECO:0008006" key="4">
    <source>
        <dbReference type="Google" id="ProtNLM"/>
    </source>
</evidence>
<dbReference type="Proteomes" id="UP000617531">
    <property type="component" value="Unassembled WGS sequence"/>
</dbReference>
<dbReference type="EMBL" id="BNAI01000005">
    <property type="protein sequence ID" value="GHF21860.1"/>
    <property type="molecule type" value="Genomic_DNA"/>
</dbReference>
<feature type="transmembrane region" description="Helical" evidence="1">
    <location>
        <begin position="122"/>
        <end position="142"/>
    </location>
</feature>
<accession>A0A8J3GRM1</accession>
<keyword evidence="1" id="KW-0472">Membrane</keyword>
<evidence type="ECO:0000313" key="3">
    <source>
        <dbReference type="Proteomes" id="UP000617531"/>
    </source>
</evidence>
<dbReference type="AlphaFoldDB" id="A0A8J3GRM1"/>
<gene>
    <name evidence="2" type="ORF">GCM10011600_23610</name>
</gene>
<protein>
    <recommendedName>
        <fullName evidence="4">DUF998 domain-containing protein</fullName>
    </recommendedName>
</protein>
<feature type="transmembrane region" description="Helical" evidence="1">
    <location>
        <begin position="173"/>
        <end position="190"/>
    </location>
</feature>
<feature type="transmembrane region" description="Helical" evidence="1">
    <location>
        <begin position="43"/>
        <end position="64"/>
    </location>
</feature>
<reference evidence="2" key="1">
    <citation type="journal article" date="2014" name="Int. J. Syst. Evol. Microbiol.">
        <title>Complete genome sequence of Corynebacterium casei LMG S-19264T (=DSM 44701T), isolated from a smear-ripened cheese.</title>
        <authorList>
            <consortium name="US DOE Joint Genome Institute (JGI-PGF)"/>
            <person name="Walter F."/>
            <person name="Albersmeier A."/>
            <person name="Kalinowski J."/>
            <person name="Ruckert C."/>
        </authorList>
    </citation>
    <scope>NUCLEOTIDE SEQUENCE</scope>
    <source>
        <strain evidence="2">CGMCC 1.16548</strain>
    </source>
</reference>
<organism evidence="2 3">
    <name type="scientific">Pseudolysinimonas yzui</name>
    <dbReference type="NCBI Taxonomy" id="2708254"/>
    <lineage>
        <taxon>Bacteria</taxon>
        <taxon>Bacillati</taxon>
        <taxon>Actinomycetota</taxon>
        <taxon>Actinomycetes</taxon>
        <taxon>Micrococcales</taxon>
        <taxon>Microbacteriaceae</taxon>
        <taxon>Pseudolysinimonas</taxon>
    </lineage>
</organism>
<sequence>MRRALLVTVGALFVLYPALRPWQDETLADGAAAAMGSPLWVASHSLAMLGFILLPAVPIVFAWHEKRGRRTLVSAAIVLWLGVGLVLPYYGAEAFALNAVATLGGTDLIAVSDSIRFGPVQGLSFLAGLLLVAAGAVLTAAGLAKSHPWWLGVAFAAGFVLFGPQFAGPPAVRVAHGVLVGIGCLLLAGARSGEGRDDLALEQLDA</sequence>
<evidence type="ECO:0000256" key="1">
    <source>
        <dbReference type="SAM" id="Phobius"/>
    </source>
</evidence>
<proteinExistence type="predicted"/>
<feature type="transmembrane region" description="Helical" evidence="1">
    <location>
        <begin position="71"/>
        <end position="90"/>
    </location>
</feature>
<name>A0A8J3GRM1_9MICO</name>
<reference evidence="2" key="2">
    <citation type="submission" date="2020-09" db="EMBL/GenBank/DDBJ databases">
        <authorList>
            <person name="Sun Q."/>
            <person name="Zhou Y."/>
        </authorList>
    </citation>
    <scope>NUCLEOTIDE SEQUENCE</scope>
    <source>
        <strain evidence="2">CGMCC 1.16548</strain>
    </source>
</reference>
<dbReference type="RefSeq" id="WP_191283716.1">
    <property type="nucleotide sequence ID" value="NZ_BNAI01000005.1"/>
</dbReference>
<feature type="transmembrane region" description="Helical" evidence="1">
    <location>
        <begin position="149"/>
        <end position="167"/>
    </location>
</feature>
<comment type="caution">
    <text evidence="2">The sequence shown here is derived from an EMBL/GenBank/DDBJ whole genome shotgun (WGS) entry which is preliminary data.</text>
</comment>
<keyword evidence="1" id="KW-0812">Transmembrane</keyword>